<dbReference type="Gramene" id="OQU79117">
    <property type="protein sequence ID" value="OQU79117"/>
    <property type="gene ID" value="SORBI_3008G098032"/>
</dbReference>
<gene>
    <name evidence="2" type="ORF">SORBI_3008G098032</name>
</gene>
<protein>
    <submittedName>
        <fullName evidence="2">Uncharacterized protein</fullName>
    </submittedName>
</protein>
<reference evidence="2 3" key="1">
    <citation type="journal article" date="2009" name="Nature">
        <title>The Sorghum bicolor genome and the diversification of grasses.</title>
        <authorList>
            <person name="Paterson A.H."/>
            <person name="Bowers J.E."/>
            <person name="Bruggmann R."/>
            <person name="Dubchak I."/>
            <person name="Grimwood J."/>
            <person name="Gundlach H."/>
            <person name="Haberer G."/>
            <person name="Hellsten U."/>
            <person name="Mitros T."/>
            <person name="Poliakov A."/>
            <person name="Schmutz J."/>
            <person name="Spannagl M."/>
            <person name="Tang H."/>
            <person name="Wang X."/>
            <person name="Wicker T."/>
            <person name="Bharti A.K."/>
            <person name="Chapman J."/>
            <person name="Feltus F.A."/>
            <person name="Gowik U."/>
            <person name="Grigoriev I.V."/>
            <person name="Lyons E."/>
            <person name="Maher C.A."/>
            <person name="Martis M."/>
            <person name="Narechania A."/>
            <person name="Otillar R.P."/>
            <person name="Penning B.W."/>
            <person name="Salamov A.A."/>
            <person name="Wang Y."/>
            <person name="Zhang L."/>
            <person name="Carpita N.C."/>
            <person name="Freeling M."/>
            <person name="Gingle A.R."/>
            <person name="Hash C.T."/>
            <person name="Keller B."/>
            <person name="Klein P."/>
            <person name="Kresovich S."/>
            <person name="McCann M.C."/>
            <person name="Ming R."/>
            <person name="Peterson D.G."/>
            <person name="Mehboob-ur-Rahman"/>
            <person name="Ware D."/>
            <person name="Westhoff P."/>
            <person name="Mayer K.F."/>
            <person name="Messing J."/>
            <person name="Rokhsar D.S."/>
        </authorList>
    </citation>
    <scope>NUCLEOTIDE SEQUENCE [LARGE SCALE GENOMIC DNA]</scope>
    <source>
        <strain evidence="3">cv. BTx623</strain>
    </source>
</reference>
<evidence type="ECO:0000256" key="1">
    <source>
        <dbReference type="SAM" id="MobiDB-lite"/>
    </source>
</evidence>
<feature type="region of interest" description="Disordered" evidence="1">
    <location>
        <begin position="88"/>
        <end position="113"/>
    </location>
</feature>
<dbReference type="Proteomes" id="UP000000768">
    <property type="component" value="Chromosome 8"/>
</dbReference>
<evidence type="ECO:0000313" key="3">
    <source>
        <dbReference type="Proteomes" id="UP000000768"/>
    </source>
</evidence>
<keyword evidence="3" id="KW-1185">Reference proteome</keyword>
<organism evidence="2 3">
    <name type="scientific">Sorghum bicolor</name>
    <name type="common">Sorghum</name>
    <name type="synonym">Sorghum vulgare</name>
    <dbReference type="NCBI Taxonomy" id="4558"/>
    <lineage>
        <taxon>Eukaryota</taxon>
        <taxon>Viridiplantae</taxon>
        <taxon>Streptophyta</taxon>
        <taxon>Embryophyta</taxon>
        <taxon>Tracheophyta</taxon>
        <taxon>Spermatophyta</taxon>
        <taxon>Magnoliopsida</taxon>
        <taxon>Liliopsida</taxon>
        <taxon>Poales</taxon>
        <taxon>Poaceae</taxon>
        <taxon>PACMAD clade</taxon>
        <taxon>Panicoideae</taxon>
        <taxon>Andropogonodae</taxon>
        <taxon>Andropogoneae</taxon>
        <taxon>Sorghinae</taxon>
        <taxon>Sorghum</taxon>
    </lineage>
</organism>
<reference evidence="3" key="2">
    <citation type="journal article" date="2018" name="Plant J.">
        <title>The Sorghum bicolor reference genome: improved assembly, gene annotations, a transcriptome atlas, and signatures of genome organization.</title>
        <authorList>
            <person name="McCormick R.F."/>
            <person name="Truong S.K."/>
            <person name="Sreedasyam A."/>
            <person name="Jenkins J."/>
            <person name="Shu S."/>
            <person name="Sims D."/>
            <person name="Kennedy M."/>
            <person name="Amirebrahimi M."/>
            <person name="Weers B.D."/>
            <person name="McKinley B."/>
            <person name="Mattison A."/>
            <person name="Morishige D.T."/>
            <person name="Grimwood J."/>
            <person name="Schmutz J."/>
            <person name="Mullet J.E."/>
        </authorList>
    </citation>
    <scope>NUCLEOTIDE SEQUENCE [LARGE SCALE GENOMIC DNA]</scope>
    <source>
        <strain evidence="3">cv. BTx623</strain>
    </source>
</reference>
<name>A0A1Z5R5W5_SORBI</name>
<dbReference type="AlphaFoldDB" id="A0A1Z5R5W5"/>
<dbReference type="InParanoid" id="A0A1Z5R5W5"/>
<proteinExistence type="predicted"/>
<sequence length="152" mass="14991">MASAFSRCRRRIMVMASLAAPAAAPRSASSSAWTSASAACCRANASRSAAASSPISTRTTAGGASGTGGVLRFSGSLAGDALADAADAAGETEKGAGWPHNGQSEGGGSPTSAMAVAGHGACASAAAGRWRAGGVNFWVSPDLRFWTVVCYF</sequence>
<dbReference type="EMBL" id="CM000767">
    <property type="protein sequence ID" value="OQU79117.1"/>
    <property type="molecule type" value="Genomic_DNA"/>
</dbReference>
<evidence type="ECO:0000313" key="2">
    <source>
        <dbReference type="EMBL" id="OQU79117.1"/>
    </source>
</evidence>
<accession>A0A1Z5R5W5</accession>